<sequence length="249" mass="26667">MNSGGYTYTVEVTSLSPNASEKDVYEFFAFSGEIEQVDIIRSGEYACTAYVTFKDPHSLETAVLLSGATIVDQRVCITPWGIQYTDQFDFWNRPTWKIDDETVSHTHATHANQFVSTPGEAVTLAQEVVVTMLSKGYVLGKDALIKAKALDESYHVSASAGAKVCEVSKRIGLTDKIMTGVGAVKSVDETYRVSEITKTVASATGRTAAAVAHTVVNSTYFSKGALWVSSALTKAAKAAADLGTPASKN</sequence>
<dbReference type="AlphaFoldDB" id="A0A4Y7JM83"/>
<dbReference type="PANTHER" id="PTHR32343">
    <property type="entry name" value="SERINE/ARGININE-RICH SPLICING FACTOR"/>
    <property type="match status" value="1"/>
</dbReference>
<dbReference type="OMA" id="WKKQMMK"/>
<evidence type="ECO:0000259" key="2">
    <source>
        <dbReference type="PROSITE" id="PS50102"/>
    </source>
</evidence>
<evidence type="ECO:0000313" key="4">
    <source>
        <dbReference type="Proteomes" id="UP000316621"/>
    </source>
</evidence>
<dbReference type="Gramene" id="RZC60785">
    <property type="protein sequence ID" value="RZC60785"/>
    <property type="gene ID" value="C5167_022551"/>
</dbReference>
<dbReference type="GO" id="GO:0003723">
    <property type="term" value="F:RNA binding"/>
    <property type="evidence" value="ECO:0007669"/>
    <property type="project" value="UniProtKB-UniRule"/>
</dbReference>
<accession>A0A4Y7JM83</accession>
<keyword evidence="1" id="KW-0694">RNA-binding</keyword>
<evidence type="ECO:0000313" key="3">
    <source>
        <dbReference type="EMBL" id="RZC60785.1"/>
    </source>
</evidence>
<dbReference type="STRING" id="3469.A0A4Y7JM83"/>
<feature type="domain" description="RRM" evidence="2">
    <location>
        <begin position="8"/>
        <end position="74"/>
    </location>
</feature>
<dbReference type="Gene3D" id="3.30.70.330">
    <property type="match status" value="1"/>
</dbReference>
<dbReference type="InterPro" id="IPR000504">
    <property type="entry name" value="RRM_dom"/>
</dbReference>
<dbReference type="OrthoDB" id="7763451at2759"/>
<protein>
    <recommendedName>
        <fullName evidence="2">RRM domain-containing protein</fullName>
    </recommendedName>
</protein>
<dbReference type="SMART" id="SM00360">
    <property type="entry name" value="RRM"/>
    <property type="match status" value="1"/>
</dbReference>
<organism evidence="3 4">
    <name type="scientific">Papaver somniferum</name>
    <name type="common">Opium poppy</name>
    <dbReference type="NCBI Taxonomy" id="3469"/>
    <lineage>
        <taxon>Eukaryota</taxon>
        <taxon>Viridiplantae</taxon>
        <taxon>Streptophyta</taxon>
        <taxon>Embryophyta</taxon>
        <taxon>Tracheophyta</taxon>
        <taxon>Spermatophyta</taxon>
        <taxon>Magnoliopsida</taxon>
        <taxon>Ranunculales</taxon>
        <taxon>Papaveraceae</taxon>
        <taxon>Papaveroideae</taxon>
        <taxon>Papaver</taxon>
    </lineage>
</organism>
<name>A0A4Y7JM83_PAPSO</name>
<dbReference type="SUPFAM" id="SSF54928">
    <property type="entry name" value="RNA-binding domain, RBD"/>
    <property type="match status" value="1"/>
</dbReference>
<proteinExistence type="predicted"/>
<keyword evidence="4" id="KW-1185">Reference proteome</keyword>
<dbReference type="Proteomes" id="UP000316621">
    <property type="component" value="Chromosome 5"/>
</dbReference>
<dbReference type="PROSITE" id="PS50102">
    <property type="entry name" value="RRM"/>
    <property type="match status" value="1"/>
</dbReference>
<dbReference type="InterPro" id="IPR012677">
    <property type="entry name" value="Nucleotide-bd_a/b_plait_sf"/>
</dbReference>
<reference evidence="3 4" key="1">
    <citation type="journal article" date="2018" name="Science">
        <title>The opium poppy genome and morphinan production.</title>
        <authorList>
            <person name="Guo L."/>
            <person name="Winzer T."/>
            <person name="Yang X."/>
            <person name="Li Y."/>
            <person name="Ning Z."/>
            <person name="He Z."/>
            <person name="Teodor R."/>
            <person name="Lu Y."/>
            <person name="Bowser T.A."/>
            <person name="Graham I.A."/>
            <person name="Ye K."/>
        </authorList>
    </citation>
    <scope>NUCLEOTIDE SEQUENCE [LARGE SCALE GENOMIC DNA]</scope>
    <source>
        <strain evidence="4">cv. HN1</strain>
        <tissue evidence="3">Leaves</tissue>
    </source>
</reference>
<dbReference type="PANTHER" id="PTHR32343:SF26">
    <property type="entry name" value="RNA-BINDING (RRM_RBD_RNP MOTIFS) FAMILY PROTEIN"/>
    <property type="match status" value="1"/>
</dbReference>
<dbReference type="Pfam" id="PF00076">
    <property type="entry name" value="RRM_1"/>
    <property type="match status" value="1"/>
</dbReference>
<dbReference type="EMBL" id="CM010719">
    <property type="protein sequence ID" value="RZC60785.1"/>
    <property type="molecule type" value="Genomic_DNA"/>
</dbReference>
<dbReference type="InterPro" id="IPR035979">
    <property type="entry name" value="RBD_domain_sf"/>
</dbReference>
<evidence type="ECO:0000256" key="1">
    <source>
        <dbReference type="PROSITE-ProRule" id="PRU00176"/>
    </source>
</evidence>
<gene>
    <name evidence="3" type="ORF">C5167_022551</name>
</gene>